<dbReference type="InterPro" id="IPR004601">
    <property type="entry name" value="UvdE"/>
</dbReference>
<dbReference type="GO" id="GO:0009411">
    <property type="term" value="P:response to UV"/>
    <property type="evidence" value="ECO:0007669"/>
    <property type="project" value="InterPro"/>
</dbReference>
<evidence type="ECO:0000256" key="2">
    <source>
        <dbReference type="ARBA" id="ARBA00022759"/>
    </source>
</evidence>
<dbReference type="Gene3D" id="3.20.20.150">
    <property type="entry name" value="Divalent-metal-dependent TIM barrel enzymes"/>
    <property type="match status" value="1"/>
</dbReference>
<evidence type="ECO:0000313" key="7">
    <source>
        <dbReference type="EMBL" id="KAA8997147.1"/>
    </source>
</evidence>
<dbReference type="Proteomes" id="UP000367750">
    <property type="component" value="Unassembled WGS sequence"/>
</dbReference>
<dbReference type="GO" id="GO:0006289">
    <property type="term" value="P:nucleotide-excision repair"/>
    <property type="evidence" value="ECO:0007669"/>
    <property type="project" value="InterPro"/>
</dbReference>
<name>A0A5J5FUV2_9BACL</name>
<keyword evidence="1" id="KW-0540">Nuclease</keyword>
<keyword evidence="6" id="KW-0234">DNA repair</keyword>
<dbReference type="RefSeq" id="WP_150459612.1">
    <property type="nucleotide sequence ID" value="NZ_VYKK01000030.1"/>
</dbReference>
<gene>
    <name evidence="7" type="primary">uvsE</name>
    <name evidence="7" type="ORF">F4V43_17790</name>
</gene>
<dbReference type="InterPro" id="IPR036237">
    <property type="entry name" value="Xyl_isomerase-like_sf"/>
</dbReference>
<dbReference type="Pfam" id="PF03851">
    <property type="entry name" value="UvdE"/>
    <property type="match status" value="1"/>
</dbReference>
<evidence type="ECO:0000256" key="4">
    <source>
        <dbReference type="ARBA" id="ARBA00022769"/>
    </source>
</evidence>
<dbReference type="AlphaFoldDB" id="A0A5J5FUV2"/>
<evidence type="ECO:0000256" key="6">
    <source>
        <dbReference type="ARBA" id="ARBA00023204"/>
    </source>
</evidence>
<evidence type="ECO:0000313" key="8">
    <source>
        <dbReference type="Proteomes" id="UP000367750"/>
    </source>
</evidence>
<dbReference type="GO" id="GO:0004519">
    <property type="term" value="F:endonuclease activity"/>
    <property type="evidence" value="ECO:0007669"/>
    <property type="project" value="UniProtKB-KW"/>
</dbReference>
<sequence length="336" mass="36877">MIVRFGYVAMSTMIPDCSPSKTMTMASFRKLDDREAAIRRLESIARGNLHNTLRLLKHNAGSDIRVYRMTSKLVPLATHPDLADWDPMTALAADFAEVGAYATDKGIRVSFHPDHFTVLSTPRPEVLAASVRDLEHHVDMLEAMNLPATAKNNIHIGGAYGDKPTASDRFARHFRELPERLQKRITLENDDKTFNAPETLAVCLDLGVPMVLDIHHQWVNNDGERPWELWPAILRTWQTPLALADVPEGGTLPPKIHVSSPRGPSDLRSHADGVEPAPLLSFLKRIAADTPAVDVMIEAKAKDGALFGLMEELKAIAAIPGSGVSLRDGASVVIES</sequence>
<dbReference type="NCBIfam" id="TIGR00629">
    <property type="entry name" value="uvde"/>
    <property type="match status" value="1"/>
</dbReference>
<accession>A0A5J5FUV2</accession>
<evidence type="ECO:0000256" key="1">
    <source>
        <dbReference type="ARBA" id="ARBA00022722"/>
    </source>
</evidence>
<proteinExistence type="predicted"/>
<organism evidence="7 8">
    <name type="scientific">Paenibacillus spiritus</name>
    <dbReference type="NCBI Taxonomy" id="2496557"/>
    <lineage>
        <taxon>Bacteria</taxon>
        <taxon>Bacillati</taxon>
        <taxon>Bacillota</taxon>
        <taxon>Bacilli</taxon>
        <taxon>Bacillales</taxon>
        <taxon>Paenibacillaceae</taxon>
        <taxon>Paenibacillus</taxon>
    </lineage>
</organism>
<dbReference type="PANTHER" id="PTHR31290">
    <property type="entry name" value="UV-DAMAGE ENDONUCLEASE"/>
    <property type="match status" value="1"/>
</dbReference>
<evidence type="ECO:0000256" key="3">
    <source>
        <dbReference type="ARBA" id="ARBA00022763"/>
    </source>
</evidence>
<dbReference type="OrthoDB" id="9782576at2"/>
<protein>
    <submittedName>
        <fullName evidence="7">UV DNA damage repair endonuclease UvsE</fullName>
    </submittedName>
</protein>
<keyword evidence="2 7" id="KW-0255">Endonuclease</keyword>
<dbReference type="GO" id="GO:0016787">
    <property type="term" value="F:hydrolase activity"/>
    <property type="evidence" value="ECO:0007669"/>
    <property type="project" value="UniProtKB-KW"/>
</dbReference>
<reference evidence="7 8" key="1">
    <citation type="submission" date="2019-09" db="EMBL/GenBank/DDBJ databases">
        <title>Bacillus ochoae sp. nov., Paenibacillus whitsoniae sp. nov., Paenibacillus spiritus sp. nov. Isolated from the Mars Exploration Rover during spacecraft assembly.</title>
        <authorList>
            <person name="Seuylemezian A."/>
            <person name="Vaishampayan P."/>
        </authorList>
    </citation>
    <scope>NUCLEOTIDE SEQUENCE [LARGE SCALE GENOMIC DNA]</scope>
    <source>
        <strain evidence="7 8">MER_111</strain>
    </source>
</reference>
<evidence type="ECO:0000256" key="5">
    <source>
        <dbReference type="ARBA" id="ARBA00022801"/>
    </source>
</evidence>
<keyword evidence="3" id="KW-0227">DNA damage</keyword>
<dbReference type="PANTHER" id="PTHR31290:SF5">
    <property type="entry name" value="UV-DAMAGE ENDONUCLEASE"/>
    <property type="match status" value="1"/>
</dbReference>
<dbReference type="SUPFAM" id="SSF51658">
    <property type="entry name" value="Xylose isomerase-like"/>
    <property type="match status" value="1"/>
</dbReference>
<keyword evidence="5" id="KW-0378">Hydrolase</keyword>
<keyword evidence="8" id="KW-1185">Reference proteome</keyword>
<comment type="caution">
    <text evidence="7">The sequence shown here is derived from an EMBL/GenBank/DDBJ whole genome shotgun (WGS) entry which is preliminary data.</text>
</comment>
<keyword evidence="4" id="KW-0228">DNA excision</keyword>
<dbReference type="EMBL" id="VYKK01000030">
    <property type="protein sequence ID" value="KAA8997147.1"/>
    <property type="molecule type" value="Genomic_DNA"/>
</dbReference>